<proteinExistence type="predicted"/>
<gene>
    <name evidence="1" type="ORF">ACOLOM_LOCUS1429</name>
</gene>
<accession>A0ACA9KDG6</accession>
<evidence type="ECO:0000313" key="1">
    <source>
        <dbReference type="EMBL" id="CAG8467086.1"/>
    </source>
</evidence>
<evidence type="ECO:0000313" key="2">
    <source>
        <dbReference type="Proteomes" id="UP000789525"/>
    </source>
</evidence>
<dbReference type="EMBL" id="CAJVPT010001668">
    <property type="protein sequence ID" value="CAG8467086.1"/>
    <property type="molecule type" value="Genomic_DNA"/>
</dbReference>
<sequence>MPVTADSELNDASPNIDLEEYEKILTRFLKYPTSEVKDATLCRAVEEIRLQSRNFKALTKSSISNSVKAAQSAKYIITDLRKFQHGELDFDDTLAATEVRVTNIMEKCNLLRQGYTDITNSFYKISESLRIRNSEIQSTLYEIRTKELKDKVKATKTGTLTGLGIGTMAAIPIATCMSLVDGGVTLAATLITGGIIGFILSKGDHNKSGHKETMYAILRKDHESIKSIINDIDGFQSGVRVFEEFWKIHFDRISDSRQKIFGSRRGHHKWDGPTVQSMLKYWTLAEKVFENYGKSIIMLDMK</sequence>
<keyword evidence="2" id="KW-1185">Reference proteome</keyword>
<reference evidence="1" key="1">
    <citation type="submission" date="2021-06" db="EMBL/GenBank/DDBJ databases">
        <authorList>
            <person name="Kallberg Y."/>
            <person name="Tangrot J."/>
            <person name="Rosling A."/>
        </authorList>
    </citation>
    <scope>NUCLEOTIDE SEQUENCE</scope>
    <source>
        <strain evidence="1">CL356</strain>
    </source>
</reference>
<organism evidence="1 2">
    <name type="scientific">Acaulospora colombiana</name>
    <dbReference type="NCBI Taxonomy" id="27376"/>
    <lineage>
        <taxon>Eukaryota</taxon>
        <taxon>Fungi</taxon>
        <taxon>Fungi incertae sedis</taxon>
        <taxon>Mucoromycota</taxon>
        <taxon>Glomeromycotina</taxon>
        <taxon>Glomeromycetes</taxon>
        <taxon>Diversisporales</taxon>
        <taxon>Acaulosporaceae</taxon>
        <taxon>Acaulospora</taxon>
    </lineage>
</organism>
<dbReference type="Proteomes" id="UP000789525">
    <property type="component" value="Unassembled WGS sequence"/>
</dbReference>
<comment type="caution">
    <text evidence="1">The sequence shown here is derived from an EMBL/GenBank/DDBJ whole genome shotgun (WGS) entry which is preliminary data.</text>
</comment>
<protein>
    <submittedName>
        <fullName evidence="1">11002_t:CDS:1</fullName>
    </submittedName>
</protein>
<name>A0ACA9KDG6_9GLOM</name>